<name>A0A372NRF2_9SPHI</name>
<reference evidence="2 3" key="1">
    <citation type="submission" date="2018-08" db="EMBL/GenBank/DDBJ databases">
        <title>Mucilaginibacter sp. MYSH2.</title>
        <authorList>
            <person name="Seo T."/>
        </authorList>
    </citation>
    <scope>NUCLEOTIDE SEQUENCE [LARGE SCALE GENOMIC DNA]</scope>
    <source>
        <strain evidence="2 3">MYSH2</strain>
    </source>
</reference>
<protein>
    <submittedName>
        <fullName evidence="2">Uncharacterized protein</fullName>
    </submittedName>
</protein>
<proteinExistence type="predicted"/>
<keyword evidence="3" id="KW-1185">Reference proteome</keyword>
<keyword evidence="1" id="KW-0472">Membrane</keyword>
<accession>A0A372NRF2</accession>
<dbReference type="OrthoDB" id="799806at2"/>
<keyword evidence="1" id="KW-0812">Transmembrane</keyword>
<evidence type="ECO:0000256" key="1">
    <source>
        <dbReference type="SAM" id="Phobius"/>
    </source>
</evidence>
<dbReference type="EMBL" id="QWDC01000002">
    <property type="protein sequence ID" value="RFZ91825.1"/>
    <property type="molecule type" value="Genomic_DNA"/>
</dbReference>
<dbReference type="Proteomes" id="UP000264217">
    <property type="component" value="Unassembled WGS sequence"/>
</dbReference>
<comment type="caution">
    <text evidence="2">The sequence shown here is derived from an EMBL/GenBank/DDBJ whole genome shotgun (WGS) entry which is preliminary data.</text>
</comment>
<evidence type="ECO:0000313" key="3">
    <source>
        <dbReference type="Proteomes" id="UP000264217"/>
    </source>
</evidence>
<keyword evidence="1" id="KW-1133">Transmembrane helix</keyword>
<dbReference type="AlphaFoldDB" id="A0A372NRF2"/>
<organism evidence="2 3">
    <name type="scientific">Mucilaginibacter conchicola</name>
    <dbReference type="NCBI Taxonomy" id="2303333"/>
    <lineage>
        <taxon>Bacteria</taxon>
        <taxon>Pseudomonadati</taxon>
        <taxon>Bacteroidota</taxon>
        <taxon>Sphingobacteriia</taxon>
        <taxon>Sphingobacteriales</taxon>
        <taxon>Sphingobacteriaceae</taxon>
        <taxon>Mucilaginibacter</taxon>
    </lineage>
</organism>
<feature type="transmembrane region" description="Helical" evidence="1">
    <location>
        <begin position="31"/>
        <end position="49"/>
    </location>
</feature>
<sequence length="66" mass="7769">MKLVFKYIIYSIIIIGIVVASMDIFRNHPEAQFAFIFPGIFMLAFSQIMDDSFRKAMHRLRLSRGR</sequence>
<feature type="transmembrane region" description="Helical" evidence="1">
    <location>
        <begin position="7"/>
        <end position="25"/>
    </location>
</feature>
<gene>
    <name evidence="2" type="ORF">D0C36_10260</name>
</gene>
<dbReference type="RefSeq" id="WP_117391537.1">
    <property type="nucleotide sequence ID" value="NZ_QWDC01000002.1"/>
</dbReference>
<evidence type="ECO:0000313" key="2">
    <source>
        <dbReference type="EMBL" id="RFZ91825.1"/>
    </source>
</evidence>